<dbReference type="NCBIfam" id="NF009967">
    <property type="entry name" value="PRK13430.1"/>
    <property type="match status" value="1"/>
</dbReference>
<dbReference type="NCBIfam" id="TIGR01145">
    <property type="entry name" value="ATP_synt_delta"/>
    <property type="match status" value="1"/>
</dbReference>
<evidence type="ECO:0000256" key="3">
    <source>
        <dbReference type="ARBA" id="ARBA00022781"/>
    </source>
</evidence>
<dbReference type="GO" id="GO:0045259">
    <property type="term" value="C:proton-transporting ATP synthase complex"/>
    <property type="evidence" value="ECO:0007669"/>
    <property type="project" value="UniProtKB-KW"/>
</dbReference>
<organism evidence="9 10">
    <name type="scientific">Corynebacterium sphenisci DSM 44792</name>
    <dbReference type="NCBI Taxonomy" id="1437874"/>
    <lineage>
        <taxon>Bacteria</taxon>
        <taxon>Bacillati</taxon>
        <taxon>Actinomycetota</taxon>
        <taxon>Actinomycetes</taxon>
        <taxon>Mycobacteriales</taxon>
        <taxon>Corynebacteriaceae</taxon>
        <taxon>Corynebacterium</taxon>
    </lineage>
</organism>
<gene>
    <name evidence="8" type="primary">atpH</name>
    <name evidence="9" type="ORF">CSPHI_04365</name>
</gene>
<dbReference type="Pfam" id="PF00213">
    <property type="entry name" value="OSCP"/>
    <property type="match status" value="1"/>
</dbReference>
<dbReference type="OrthoDB" id="5242917at2"/>
<dbReference type="Gene3D" id="1.10.520.20">
    <property type="entry name" value="N-terminal domain of the delta subunit of the F1F0-ATP synthase"/>
    <property type="match status" value="1"/>
</dbReference>
<evidence type="ECO:0000256" key="4">
    <source>
        <dbReference type="ARBA" id="ARBA00023065"/>
    </source>
</evidence>
<keyword evidence="7 8" id="KW-0066">ATP synthesis</keyword>
<keyword evidence="9" id="KW-0378">Hydrolase</keyword>
<evidence type="ECO:0000256" key="1">
    <source>
        <dbReference type="ARBA" id="ARBA00004370"/>
    </source>
</evidence>
<dbReference type="HAMAP" id="MF_01416">
    <property type="entry name" value="ATP_synth_delta_bact"/>
    <property type="match status" value="1"/>
</dbReference>
<dbReference type="RefSeq" id="WP_075691653.1">
    <property type="nucleotide sequence ID" value="NZ_CP009248.1"/>
</dbReference>
<keyword evidence="4 8" id="KW-0406">Ion transport</keyword>
<keyword evidence="10" id="KW-1185">Reference proteome</keyword>
<evidence type="ECO:0000256" key="2">
    <source>
        <dbReference type="ARBA" id="ARBA00022448"/>
    </source>
</evidence>
<comment type="function">
    <text evidence="8">This protein is part of the stalk that links CF(0) to CF(1). It either transmits conformational changes from CF(0) to CF(1) or is implicated in proton conduction.</text>
</comment>
<comment type="similarity">
    <text evidence="8">Belongs to the ATPase delta chain family.</text>
</comment>
<keyword evidence="2 8" id="KW-0813">Transport</keyword>
<sequence length="272" mass="28743">MHAASREALDALRSDLDARIRGADNPVAAAAGAGAELFDVVELLDSDRALRVAVADSSATPERRSGILRELLAGKVSDLTAGIVGEATARQWSSARDLRSGLVELGRRALLRAAEAEGRLDAVEDELFRLGHLLANEPQLEQLLADKTATPEAKRGLLASVLYGKVTPVTEALALQAVGRPERRPADDIDSLSGLAASLRNRTVARVTSATTLSEEQERTLADKLGGIYGADMSIHTDIDESILGGLVIRVGDEVIDGSLSTKLEKLRVGLG</sequence>
<dbReference type="InterPro" id="IPR026015">
    <property type="entry name" value="ATP_synth_OSCP/delta_N_sf"/>
</dbReference>
<dbReference type="GO" id="GO:0005886">
    <property type="term" value="C:plasma membrane"/>
    <property type="evidence" value="ECO:0007669"/>
    <property type="project" value="UniProtKB-SubCell"/>
</dbReference>
<dbReference type="InterPro" id="IPR000711">
    <property type="entry name" value="ATPase_OSCP/dsu"/>
</dbReference>
<keyword evidence="8" id="KW-1003">Cell membrane</keyword>
<evidence type="ECO:0000256" key="6">
    <source>
        <dbReference type="ARBA" id="ARBA00023196"/>
    </source>
</evidence>
<evidence type="ECO:0000256" key="8">
    <source>
        <dbReference type="HAMAP-Rule" id="MF_01416"/>
    </source>
</evidence>
<dbReference type="GO" id="GO:0046933">
    <property type="term" value="F:proton-transporting ATP synthase activity, rotational mechanism"/>
    <property type="evidence" value="ECO:0007669"/>
    <property type="project" value="UniProtKB-UniRule"/>
</dbReference>
<dbReference type="PROSITE" id="PS00389">
    <property type="entry name" value="ATPASE_DELTA"/>
    <property type="match status" value="1"/>
</dbReference>
<name>A0A1L7CX66_9CORY</name>
<reference evidence="9 10" key="1">
    <citation type="submission" date="2014-08" db="EMBL/GenBank/DDBJ databases">
        <title>Complete genome sequence of Corynebacterium sphenisci CECT 5990(T) (=DSM 44792(T)), isolated from healthy wild penguins.</title>
        <authorList>
            <person name="Ruckert C."/>
            <person name="Albersmeier A."/>
            <person name="Winkler A."/>
            <person name="Kalinowski J."/>
        </authorList>
    </citation>
    <scope>NUCLEOTIDE SEQUENCE [LARGE SCALE GENOMIC DNA]</scope>
    <source>
        <strain evidence="9 10">DSM 44792</strain>
    </source>
</reference>
<dbReference type="PRINTS" id="PR00125">
    <property type="entry name" value="ATPASEDELTA"/>
</dbReference>
<dbReference type="Proteomes" id="UP000185469">
    <property type="component" value="Chromosome"/>
</dbReference>
<dbReference type="STRING" id="1437874.CSPHI_04365"/>
<evidence type="ECO:0000313" key="9">
    <source>
        <dbReference type="EMBL" id="APT90408.1"/>
    </source>
</evidence>
<proteinExistence type="inferred from homology"/>
<dbReference type="PANTHER" id="PTHR11910">
    <property type="entry name" value="ATP SYNTHASE DELTA CHAIN"/>
    <property type="match status" value="1"/>
</dbReference>
<dbReference type="InterPro" id="IPR020781">
    <property type="entry name" value="ATPase_OSCP/d_CS"/>
</dbReference>
<evidence type="ECO:0000313" key="10">
    <source>
        <dbReference type="Proteomes" id="UP000185469"/>
    </source>
</evidence>
<keyword evidence="5 8" id="KW-0472">Membrane</keyword>
<dbReference type="KEGG" id="csph:CSPHI_04365"/>
<evidence type="ECO:0000256" key="7">
    <source>
        <dbReference type="ARBA" id="ARBA00023310"/>
    </source>
</evidence>
<dbReference type="GO" id="GO:0016787">
    <property type="term" value="F:hydrolase activity"/>
    <property type="evidence" value="ECO:0007669"/>
    <property type="project" value="UniProtKB-KW"/>
</dbReference>
<evidence type="ECO:0000256" key="5">
    <source>
        <dbReference type="ARBA" id="ARBA00023136"/>
    </source>
</evidence>
<dbReference type="EMBL" id="CP009248">
    <property type="protein sequence ID" value="APT90408.1"/>
    <property type="molecule type" value="Genomic_DNA"/>
</dbReference>
<protein>
    <recommendedName>
        <fullName evidence="8">ATP synthase subunit delta</fullName>
    </recommendedName>
    <alternativeName>
        <fullName evidence="8">ATP synthase F(1) sector subunit delta</fullName>
    </alternativeName>
    <alternativeName>
        <fullName evidence="8">F-type ATPase subunit delta</fullName>
        <shortName evidence="8">F-ATPase subunit delta</shortName>
    </alternativeName>
</protein>
<keyword evidence="6 8" id="KW-0139">CF(1)</keyword>
<comment type="subcellular location">
    <subcellularLocation>
        <location evidence="8">Cell membrane</location>
        <topology evidence="8">Peripheral membrane protein</topology>
    </subcellularLocation>
    <subcellularLocation>
        <location evidence="1">Membrane</location>
    </subcellularLocation>
</comment>
<dbReference type="AlphaFoldDB" id="A0A1L7CX66"/>
<comment type="function">
    <text evidence="8">F(1)F(0) ATP synthase produces ATP from ADP in the presence of a proton or sodium gradient. F-type ATPases consist of two structural domains, F(1) containing the extramembraneous catalytic core and F(0) containing the membrane proton channel, linked together by a central stalk and a peripheral stalk. During catalysis, ATP synthesis in the catalytic domain of F(1) is coupled via a rotary mechanism of the central stalk subunits to proton translocation.</text>
</comment>
<accession>A0A1L7CX66</accession>
<keyword evidence="3 8" id="KW-0375">Hydrogen ion transport</keyword>